<sequence>MESKKYLLSEIIILISSAIGLLSLFMPWVNLAFLSQNGFAQQGYIFLVVMIYPALSAYKKKSSNKIISIITLVIGLIVMFAYISDKSVDFFGASISAAGSGAYAMLLALIGALVGVIMNKRVNQEL</sequence>
<reference evidence="2 3" key="1">
    <citation type="submission" date="2019-03" db="EMBL/GenBank/DDBJ databases">
        <title>Genomic Encyclopedia of Type Strains, Phase IV (KMG-IV): sequencing the most valuable type-strain genomes for metagenomic binning, comparative biology and taxonomic classification.</title>
        <authorList>
            <person name="Goeker M."/>
        </authorList>
    </citation>
    <scope>NUCLEOTIDE SEQUENCE [LARGE SCALE GENOMIC DNA]</scope>
    <source>
        <strain evidence="2 3">DSM 24629</strain>
    </source>
</reference>
<feature type="transmembrane region" description="Helical" evidence="1">
    <location>
        <begin position="65"/>
        <end position="84"/>
    </location>
</feature>
<gene>
    <name evidence="2" type="ORF">EDC18_11141</name>
</gene>
<evidence type="ECO:0000313" key="3">
    <source>
        <dbReference type="Proteomes" id="UP000294902"/>
    </source>
</evidence>
<name>A0A4R3MGU8_9FIRM</name>
<protein>
    <submittedName>
        <fullName evidence="2">Uncharacterized protein</fullName>
    </submittedName>
</protein>
<keyword evidence="1" id="KW-1133">Transmembrane helix</keyword>
<dbReference type="RefSeq" id="WP_132253685.1">
    <property type="nucleotide sequence ID" value="NZ_SMAL01000011.1"/>
</dbReference>
<feature type="transmembrane region" description="Helical" evidence="1">
    <location>
        <begin position="39"/>
        <end position="58"/>
    </location>
</feature>
<proteinExistence type="predicted"/>
<feature type="transmembrane region" description="Helical" evidence="1">
    <location>
        <begin position="90"/>
        <end position="117"/>
    </location>
</feature>
<dbReference type="AlphaFoldDB" id="A0A4R3MGU8"/>
<keyword evidence="1" id="KW-0812">Transmembrane</keyword>
<feature type="transmembrane region" description="Helical" evidence="1">
    <location>
        <begin position="12"/>
        <end position="33"/>
    </location>
</feature>
<comment type="caution">
    <text evidence="2">The sequence shown here is derived from an EMBL/GenBank/DDBJ whole genome shotgun (WGS) entry which is preliminary data.</text>
</comment>
<keyword evidence="1" id="KW-0472">Membrane</keyword>
<organism evidence="2 3">
    <name type="scientific">Natranaerovirga pectinivora</name>
    <dbReference type="NCBI Taxonomy" id="682400"/>
    <lineage>
        <taxon>Bacteria</taxon>
        <taxon>Bacillati</taxon>
        <taxon>Bacillota</taxon>
        <taxon>Clostridia</taxon>
        <taxon>Lachnospirales</taxon>
        <taxon>Natranaerovirgaceae</taxon>
        <taxon>Natranaerovirga</taxon>
    </lineage>
</organism>
<evidence type="ECO:0000313" key="2">
    <source>
        <dbReference type="EMBL" id="TCT12870.1"/>
    </source>
</evidence>
<evidence type="ECO:0000256" key="1">
    <source>
        <dbReference type="SAM" id="Phobius"/>
    </source>
</evidence>
<dbReference type="OrthoDB" id="2740230at2"/>
<dbReference type="EMBL" id="SMAL01000011">
    <property type="protein sequence ID" value="TCT12870.1"/>
    <property type="molecule type" value="Genomic_DNA"/>
</dbReference>
<keyword evidence="3" id="KW-1185">Reference proteome</keyword>
<accession>A0A4R3MGU8</accession>
<dbReference type="Proteomes" id="UP000294902">
    <property type="component" value="Unassembled WGS sequence"/>
</dbReference>